<gene>
    <name evidence="2" type="ORF">GN958_ATG05173</name>
</gene>
<protein>
    <submittedName>
        <fullName evidence="2">DDE superfamily endonuclease</fullName>
    </submittedName>
</protein>
<keyword evidence="2" id="KW-0255">Endonuclease</keyword>
<dbReference type="EMBL" id="JAACNO010000716">
    <property type="protein sequence ID" value="KAF4145633.1"/>
    <property type="molecule type" value="Genomic_DNA"/>
</dbReference>
<dbReference type="PANTHER" id="PTHR19303">
    <property type="entry name" value="TRANSPOSON"/>
    <property type="match status" value="1"/>
</dbReference>
<dbReference type="GO" id="GO:0003677">
    <property type="term" value="F:DNA binding"/>
    <property type="evidence" value="ECO:0007669"/>
    <property type="project" value="TreeGrafter"/>
</dbReference>
<dbReference type="GO" id="GO:0005634">
    <property type="term" value="C:nucleus"/>
    <property type="evidence" value="ECO:0007669"/>
    <property type="project" value="TreeGrafter"/>
</dbReference>
<proteinExistence type="predicted"/>
<dbReference type="Proteomes" id="UP000704712">
    <property type="component" value="Unassembled WGS sequence"/>
</dbReference>
<feature type="domain" description="DDE-1" evidence="1">
    <location>
        <begin position="209"/>
        <end position="376"/>
    </location>
</feature>
<evidence type="ECO:0000313" key="2">
    <source>
        <dbReference type="EMBL" id="KAF4145633.1"/>
    </source>
</evidence>
<sequence>QQSHFRAKMTPAPIVQMTRRPKNKNKAKLRGLLRLGEASSVVALAAELGVHRTTMYRWMWQKNVLASAAPNKYYASVPSRQNLYVKHPNLEQRLLSWITEMRKNRSLCVSMQCLLLMHSRLSIRRITHKGRKIRSDMELVASKFSHSIQYAIEECGALSYATGPSEYVSVFNMDQTAIYIDMNGKTTIDFVGTPTVDVRQGSEVNGFRCSVFLAASATGVKLPPLVVFAGIPGGPISQDVWNPSFGHSSCEYTVQKKAFCNEAVMQEWIQRIWKPSVDGCRLLLLDSLKVHNMNSVRTVLEEDYCTQVEFVPPGITGLAQPMDVAVMKPFKNYVRYLAYHIDHEFPKTPQEKRQLISRFVAEGWVSISPATIRKGFAKSGILPTGPRYIEDRFRVPTYAEEEAPIIEVDQEE</sequence>
<dbReference type="Pfam" id="PF03184">
    <property type="entry name" value="DDE_1"/>
    <property type="match status" value="1"/>
</dbReference>
<keyword evidence="2" id="KW-0540">Nuclease</keyword>
<feature type="non-terminal residue" evidence="2">
    <location>
        <position position="412"/>
    </location>
</feature>
<reference evidence="2" key="1">
    <citation type="submission" date="2020-03" db="EMBL/GenBank/DDBJ databases">
        <title>Hybrid Assembly of Korean Phytophthora infestans isolates.</title>
        <authorList>
            <person name="Prokchorchik M."/>
            <person name="Lee Y."/>
            <person name="Seo J."/>
            <person name="Cho J.-H."/>
            <person name="Park Y.-E."/>
            <person name="Jang D.-C."/>
            <person name="Im J.-S."/>
            <person name="Choi J.-G."/>
            <person name="Park H.-J."/>
            <person name="Lee G.-B."/>
            <person name="Lee Y.-G."/>
            <person name="Hong S.-Y."/>
            <person name="Cho K."/>
            <person name="Sohn K.H."/>
        </authorList>
    </citation>
    <scope>NUCLEOTIDE SEQUENCE</scope>
    <source>
        <strain evidence="2">KR_2_A2</strain>
    </source>
</reference>
<comment type="caution">
    <text evidence="2">The sequence shown here is derived from an EMBL/GenBank/DDBJ whole genome shotgun (WGS) entry which is preliminary data.</text>
</comment>
<dbReference type="PANTHER" id="PTHR19303:SF57">
    <property type="entry name" value="HTH CENPB-TYPE DOMAIN-CONTAINING PROTEIN"/>
    <property type="match status" value="1"/>
</dbReference>
<dbReference type="GO" id="GO:0004519">
    <property type="term" value="F:endonuclease activity"/>
    <property type="evidence" value="ECO:0007669"/>
    <property type="project" value="UniProtKB-KW"/>
</dbReference>
<evidence type="ECO:0000313" key="3">
    <source>
        <dbReference type="Proteomes" id="UP000704712"/>
    </source>
</evidence>
<dbReference type="InterPro" id="IPR004875">
    <property type="entry name" value="DDE_SF_endonuclease_dom"/>
</dbReference>
<name>A0A8S9UZ52_PHYIN</name>
<organism evidence="2 3">
    <name type="scientific">Phytophthora infestans</name>
    <name type="common">Potato late blight agent</name>
    <name type="synonym">Botrytis infestans</name>
    <dbReference type="NCBI Taxonomy" id="4787"/>
    <lineage>
        <taxon>Eukaryota</taxon>
        <taxon>Sar</taxon>
        <taxon>Stramenopiles</taxon>
        <taxon>Oomycota</taxon>
        <taxon>Peronosporomycetes</taxon>
        <taxon>Peronosporales</taxon>
        <taxon>Peronosporaceae</taxon>
        <taxon>Phytophthora</taxon>
    </lineage>
</organism>
<dbReference type="InterPro" id="IPR050863">
    <property type="entry name" value="CenT-Element_Derived"/>
</dbReference>
<keyword evidence="2" id="KW-0378">Hydrolase</keyword>
<dbReference type="AlphaFoldDB" id="A0A8S9UZ52"/>
<accession>A0A8S9UZ52</accession>
<evidence type="ECO:0000259" key="1">
    <source>
        <dbReference type="Pfam" id="PF03184"/>
    </source>
</evidence>